<reference evidence="1 2" key="1">
    <citation type="submission" date="2022-10" db="EMBL/GenBank/DDBJ databases">
        <title>Draft genome sequence of Streptomyces sp. YSPA8.</title>
        <authorList>
            <person name="Moriuchi R."/>
            <person name="Dohra H."/>
            <person name="Yamamura H."/>
            <person name="Kodani S."/>
        </authorList>
    </citation>
    <scope>NUCLEOTIDE SEQUENCE [LARGE SCALE GENOMIC DNA]</scope>
    <source>
        <strain evidence="1 2">YSPA8</strain>
        <plasmid evidence="1 2">pYSPA8-3</plasmid>
    </source>
</reference>
<keyword evidence="1" id="KW-0614">Plasmid</keyword>
<keyword evidence="2" id="KW-1185">Reference proteome</keyword>
<sequence>MQAKKWAEVSSDRALTCTFTGLVMVRQIDREPLVLYSFRCREGTAPTDTTTTNRKGAQSMRTTCEDCGDEIEIDPDGFRTLCGCDVAA</sequence>
<protein>
    <submittedName>
        <fullName evidence="1">Uncharacterized protein</fullName>
    </submittedName>
</protein>
<dbReference type="RefSeq" id="WP_323452108.1">
    <property type="nucleotide sequence ID" value="NZ_LC735416.1"/>
</dbReference>
<dbReference type="Proteomes" id="UP001291653">
    <property type="component" value="Plasmid pYSPA8-3"/>
</dbReference>
<accession>A0AA86M9H9</accession>
<proteinExistence type="predicted"/>
<gene>
    <name evidence="1" type="ORF">SYYSPA8_37760</name>
</gene>
<dbReference type="AlphaFoldDB" id="A0AA86M9H9"/>
<geneLocation type="plasmid" evidence="1 2">
    <name>pYSPA8-3</name>
</geneLocation>
<evidence type="ECO:0000313" key="1">
    <source>
        <dbReference type="EMBL" id="BDT39670.1"/>
    </source>
</evidence>
<organism evidence="1 2">
    <name type="scientific">Streptomyces yaizuensis</name>
    <dbReference type="NCBI Taxonomy" id="2989713"/>
    <lineage>
        <taxon>Bacteria</taxon>
        <taxon>Bacillati</taxon>
        <taxon>Actinomycetota</taxon>
        <taxon>Actinomycetes</taxon>
        <taxon>Kitasatosporales</taxon>
        <taxon>Streptomycetaceae</taxon>
        <taxon>Streptomyces</taxon>
    </lineage>
</organism>
<name>A0AA86M9H9_9ACTN</name>
<dbReference type="EMBL" id="LC735416">
    <property type="protein sequence ID" value="BDT39670.1"/>
    <property type="molecule type" value="Genomic_DNA"/>
</dbReference>
<evidence type="ECO:0000313" key="2">
    <source>
        <dbReference type="Proteomes" id="UP001291653"/>
    </source>
</evidence>